<evidence type="ECO:0000259" key="1">
    <source>
        <dbReference type="Pfam" id="PF03478"/>
    </source>
</evidence>
<evidence type="ECO:0000313" key="2">
    <source>
        <dbReference type="EMBL" id="KAK1602887.1"/>
    </source>
</evidence>
<feature type="domain" description="KIB1-4 beta-propeller" evidence="1">
    <location>
        <begin position="79"/>
        <end position="297"/>
    </location>
</feature>
<dbReference type="EMBL" id="JAUUTY010000162">
    <property type="protein sequence ID" value="KAK1602887.1"/>
    <property type="molecule type" value="Genomic_DNA"/>
</dbReference>
<gene>
    <name evidence="2" type="ORF">QYE76_037416</name>
</gene>
<name>A0AAD8QI64_LOLMU</name>
<dbReference type="PANTHER" id="PTHR33110">
    <property type="entry name" value="F-BOX/KELCH-REPEAT PROTEIN-RELATED"/>
    <property type="match status" value="1"/>
</dbReference>
<dbReference type="Gene3D" id="1.20.1280.50">
    <property type="match status" value="1"/>
</dbReference>
<dbReference type="SUPFAM" id="SSF81383">
    <property type="entry name" value="F-box domain"/>
    <property type="match status" value="1"/>
</dbReference>
<dbReference type="Pfam" id="PF03478">
    <property type="entry name" value="Beta-prop_KIB1-4"/>
    <property type="match status" value="1"/>
</dbReference>
<dbReference type="InterPro" id="IPR005174">
    <property type="entry name" value="KIB1-4_b-propeller"/>
</dbReference>
<sequence>MDARKLSRWSSLPGDLAGVVLRRLPSHVDRVRFGAVCREWRSAAQHDPVLPSQFSWIMLPDRTFYSLPGSAFQPWPPINLGGHRRTHAQSFCGEWLLFERHDGGMTLVSPFSTITTMVLPGLPSMRKLVVCRGNDLVAAIAGEKDHPRIFLCRPGAASWPLVASGDQQLTIVKDIIFYRGKLYVLSCNHGLFSLCVDQGTADPFVSRVDCAIENLGRLKPPNCYLVESGGALLVIQRVNPNKVAEPLLPLFSGLDTEISTKFNVFVADFEKSRWKIASSIGDDRALFLGRWCSRSVHIPDRLPAGLMVVPSNSKLAMDDH</sequence>
<protein>
    <recommendedName>
        <fullName evidence="1">KIB1-4 beta-propeller domain-containing protein</fullName>
    </recommendedName>
</protein>
<evidence type="ECO:0000313" key="3">
    <source>
        <dbReference type="Proteomes" id="UP001231189"/>
    </source>
</evidence>
<reference evidence="2" key="1">
    <citation type="submission" date="2023-07" db="EMBL/GenBank/DDBJ databases">
        <title>A chromosome-level genome assembly of Lolium multiflorum.</title>
        <authorList>
            <person name="Chen Y."/>
            <person name="Copetti D."/>
            <person name="Kolliker R."/>
            <person name="Studer B."/>
        </authorList>
    </citation>
    <scope>NUCLEOTIDE SEQUENCE</scope>
    <source>
        <strain evidence="2">02402/16</strain>
        <tissue evidence="2">Leaf</tissue>
    </source>
</reference>
<keyword evidence="3" id="KW-1185">Reference proteome</keyword>
<dbReference type="Proteomes" id="UP001231189">
    <property type="component" value="Unassembled WGS sequence"/>
</dbReference>
<dbReference type="AlphaFoldDB" id="A0AAD8QI64"/>
<proteinExistence type="predicted"/>
<dbReference type="PANTHER" id="PTHR33110:SF57">
    <property type="entry name" value="DUF295 DOMAIN-CONTAINING PROTEIN"/>
    <property type="match status" value="1"/>
</dbReference>
<dbReference type="InterPro" id="IPR036047">
    <property type="entry name" value="F-box-like_dom_sf"/>
</dbReference>
<accession>A0AAD8QI64</accession>
<organism evidence="2 3">
    <name type="scientific">Lolium multiflorum</name>
    <name type="common">Italian ryegrass</name>
    <name type="synonym">Lolium perenne subsp. multiflorum</name>
    <dbReference type="NCBI Taxonomy" id="4521"/>
    <lineage>
        <taxon>Eukaryota</taxon>
        <taxon>Viridiplantae</taxon>
        <taxon>Streptophyta</taxon>
        <taxon>Embryophyta</taxon>
        <taxon>Tracheophyta</taxon>
        <taxon>Spermatophyta</taxon>
        <taxon>Magnoliopsida</taxon>
        <taxon>Liliopsida</taxon>
        <taxon>Poales</taxon>
        <taxon>Poaceae</taxon>
        <taxon>BOP clade</taxon>
        <taxon>Pooideae</taxon>
        <taxon>Poodae</taxon>
        <taxon>Poeae</taxon>
        <taxon>Poeae Chloroplast Group 2 (Poeae type)</taxon>
        <taxon>Loliodinae</taxon>
        <taxon>Loliinae</taxon>
        <taxon>Lolium</taxon>
    </lineage>
</organism>
<comment type="caution">
    <text evidence="2">The sequence shown here is derived from an EMBL/GenBank/DDBJ whole genome shotgun (WGS) entry which is preliminary data.</text>
</comment>